<evidence type="ECO:0000256" key="1">
    <source>
        <dbReference type="SAM" id="SignalP"/>
    </source>
</evidence>
<reference evidence="2" key="2">
    <citation type="journal article" date="2021" name="Genome Biol. Evol.">
        <title>Developing a high-quality reference genome for a parasitic bivalve with doubly uniparental inheritance (Bivalvia: Unionida).</title>
        <authorList>
            <person name="Smith C.H."/>
        </authorList>
    </citation>
    <scope>NUCLEOTIDE SEQUENCE</scope>
    <source>
        <strain evidence="2">CHS0354</strain>
        <tissue evidence="2">Mantle</tissue>
    </source>
</reference>
<name>A0AAE0W4S4_9BIVA</name>
<comment type="caution">
    <text evidence="2">The sequence shown here is derived from an EMBL/GenBank/DDBJ whole genome shotgun (WGS) entry which is preliminary data.</text>
</comment>
<reference evidence="2" key="3">
    <citation type="submission" date="2023-05" db="EMBL/GenBank/DDBJ databases">
        <authorList>
            <person name="Smith C.H."/>
        </authorList>
    </citation>
    <scope>NUCLEOTIDE SEQUENCE</scope>
    <source>
        <strain evidence="2">CHS0354</strain>
        <tissue evidence="2">Mantle</tissue>
    </source>
</reference>
<dbReference type="EMBL" id="JAEAOA010001756">
    <property type="protein sequence ID" value="KAK3601079.1"/>
    <property type="molecule type" value="Genomic_DNA"/>
</dbReference>
<evidence type="ECO:0000313" key="3">
    <source>
        <dbReference type="Proteomes" id="UP001195483"/>
    </source>
</evidence>
<accession>A0AAE0W4S4</accession>
<protein>
    <submittedName>
        <fullName evidence="2">Uncharacterized protein</fullName>
    </submittedName>
</protein>
<organism evidence="2 3">
    <name type="scientific">Potamilus streckersoni</name>
    <dbReference type="NCBI Taxonomy" id="2493646"/>
    <lineage>
        <taxon>Eukaryota</taxon>
        <taxon>Metazoa</taxon>
        <taxon>Spiralia</taxon>
        <taxon>Lophotrochozoa</taxon>
        <taxon>Mollusca</taxon>
        <taxon>Bivalvia</taxon>
        <taxon>Autobranchia</taxon>
        <taxon>Heteroconchia</taxon>
        <taxon>Palaeoheterodonta</taxon>
        <taxon>Unionida</taxon>
        <taxon>Unionoidea</taxon>
        <taxon>Unionidae</taxon>
        <taxon>Ambleminae</taxon>
        <taxon>Lampsilini</taxon>
        <taxon>Potamilus</taxon>
    </lineage>
</organism>
<keyword evidence="1" id="KW-0732">Signal</keyword>
<feature type="signal peptide" evidence="1">
    <location>
        <begin position="1"/>
        <end position="21"/>
    </location>
</feature>
<feature type="chain" id="PRO_5042246250" evidence="1">
    <location>
        <begin position="22"/>
        <end position="99"/>
    </location>
</feature>
<sequence length="99" mass="11199">MAKTQMVVNIMLIFCFFQAVAQDYIIDIPENGKHSHIDAYGDEASLQEMPWVLNIPYRTDFTKRSSTELNTLISLLMKKLSPATQAGRPSSFRFGAGRK</sequence>
<dbReference type="Proteomes" id="UP001195483">
    <property type="component" value="Unassembled WGS sequence"/>
</dbReference>
<evidence type="ECO:0000313" key="2">
    <source>
        <dbReference type="EMBL" id="KAK3601079.1"/>
    </source>
</evidence>
<proteinExistence type="predicted"/>
<reference evidence="2" key="1">
    <citation type="journal article" date="2021" name="Genome Biol. Evol.">
        <title>A High-Quality Reference Genome for a Parasitic Bivalve with Doubly Uniparental Inheritance (Bivalvia: Unionida).</title>
        <authorList>
            <person name="Smith C.H."/>
        </authorList>
    </citation>
    <scope>NUCLEOTIDE SEQUENCE</scope>
    <source>
        <strain evidence="2">CHS0354</strain>
    </source>
</reference>
<dbReference type="AlphaFoldDB" id="A0AAE0W4S4"/>
<gene>
    <name evidence="2" type="ORF">CHS0354_029305</name>
</gene>
<keyword evidence="3" id="KW-1185">Reference proteome</keyword>